<evidence type="ECO:0000313" key="2">
    <source>
        <dbReference type="Proteomes" id="UP001596201"/>
    </source>
</evidence>
<keyword evidence="2" id="KW-1185">Reference proteome</keyword>
<dbReference type="Pfam" id="PF23430">
    <property type="entry name" value="DUF7117"/>
    <property type="match status" value="1"/>
</dbReference>
<dbReference type="RefSeq" id="WP_227228969.1">
    <property type="nucleotide sequence ID" value="NZ_JAJCVJ010000001.1"/>
</dbReference>
<dbReference type="InterPro" id="IPR055541">
    <property type="entry name" value="DUF7117"/>
</dbReference>
<reference evidence="1 2" key="1">
    <citation type="journal article" date="2019" name="Int. J. Syst. Evol. Microbiol.">
        <title>The Global Catalogue of Microorganisms (GCM) 10K type strain sequencing project: providing services to taxonomists for standard genome sequencing and annotation.</title>
        <authorList>
            <consortium name="The Broad Institute Genomics Platform"/>
            <consortium name="The Broad Institute Genome Sequencing Center for Infectious Disease"/>
            <person name="Wu L."/>
            <person name="Ma J."/>
        </authorList>
    </citation>
    <scope>NUCLEOTIDE SEQUENCE [LARGE SCALE GENOMIC DNA]</scope>
    <source>
        <strain evidence="1 2">CGMCC 1.12237</strain>
    </source>
</reference>
<name>A0ABD5R700_9EURY</name>
<comment type="caution">
    <text evidence="1">The sequence shown here is derived from an EMBL/GenBank/DDBJ whole genome shotgun (WGS) entry which is preliminary data.</text>
</comment>
<accession>A0ABD5R700</accession>
<dbReference type="EMBL" id="JBHSKX010000001">
    <property type="protein sequence ID" value="MFC5365749.1"/>
    <property type="molecule type" value="Genomic_DNA"/>
</dbReference>
<protein>
    <recommendedName>
        <fullName evidence="3">TFIIB-type zinc ribbon-containing protein</fullName>
    </recommendedName>
</protein>
<organism evidence="1 2">
    <name type="scientific">Salinirubrum litoreum</name>
    <dbReference type="NCBI Taxonomy" id="1126234"/>
    <lineage>
        <taxon>Archaea</taxon>
        <taxon>Methanobacteriati</taxon>
        <taxon>Methanobacteriota</taxon>
        <taxon>Stenosarchaea group</taxon>
        <taxon>Halobacteria</taxon>
        <taxon>Halobacteriales</taxon>
        <taxon>Haloferacaceae</taxon>
        <taxon>Salinirubrum</taxon>
    </lineage>
</organism>
<proteinExistence type="predicted"/>
<gene>
    <name evidence="1" type="ORF">ACFPJ5_02280</name>
</gene>
<dbReference type="AlphaFoldDB" id="A0ABD5R700"/>
<sequence length="236" mass="26066">MKIRGQRECTSCGTRWSYYDTGSVECPNCGALRSVGVDDRTRHTATPTDLDLSAHRHALDDGEIPDIADDVKSDCRAYVRERGFIHGGDLLPLDDTFLSASELIHVVDLYARLRDPTDAEQLYVLDLLRGADQDERPPADRVPDSLAEGRGLGYAEAVDEYRREVVTWLNDNPDPAARRTLGTVAEQVKRVEALQGDVTPATAEALVTATREIVRYLIDDDETALASAQDRLARLG</sequence>
<dbReference type="Proteomes" id="UP001596201">
    <property type="component" value="Unassembled WGS sequence"/>
</dbReference>
<evidence type="ECO:0008006" key="3">
    <source>
        <dbReference type="Google" id="ProtNLM"/>
    </source>
</evidence>
<evidence type="ECO:0000313" key="1">
    <source>
        <dbReference type="EMBL" id="MFC5365749.1"/>
    </source>
</evidence>